<sequence length="32" mass="3606">MPRFSAMSSKSLNVPIPVDLNKSLRSVLDCYH</sequence>
<evidence type="ECO:0000313" key="2">
    <source>
        <dbReference type="Proteomes" id="UP000009183"/>
    </source>
</evidence>
<dbReference type="PaxDb" id="29760-VIT_00s0227g00100.t01"/>
<dbReference type="AlphaFoldDB" id="F6HCR0"/>
<evidence type="ECO:0000313" key="1">
    <source>
        <dbReference type="EMBL" id="CCB50005.1"/>
    </source>
</evidence>
<name>F6HCR0_VITVI</name>
<dbReference type="HOGENOM" id="CLU_3393200_0_0_1"/>
<proteinExistence type="predicted"/>
<dbReference type="EMBL" id="FN595520">
    <property type="protein sequence ID" value="CCB50005.1"/>
    <property type="molecule type" value="Genomic_DNA"/>
</dbReference>
<keyword evidence="2" id="KW-1185">Reference proteome</keyword>
<dbReference type="InParanoid" id="F6HCR0"/>
<reference evidence="2" key="1">
    <citation type="journal article" date="2007" name="Nature">
        <title>The grapevine genome sequence suggests ancestral hexaploidization in major angiosperm phyla.</title>
        <authorList>
            <consortium name="The French-Italian Public Consortium for Grapevine Genome Characterization."/>
            <person name="Jaillon O."/>
            <person name="Aury J.-M."/>
            <person name="Noel B."/>
            <person name="Policriti A."/>
            <person name="Clepet C."/>
            <person name="Casagrande A."/>
            <person name="Choisne N."/>
            <person name="Aubourg S."/>
            <person name="Vitulo N."/>
            <person name="Jubin C."/>
            <person name="Vezzi A."/>
            <person name="Legeai F."/>
            <person name="Hugueney P."/>
            <person name="Dasilva C."/>
            <person name="Horner D."/>
            <person name="Mica E."/>
            <person name="Jublot D."/>
            <person name="Poulain J."/>
            <person name="Bruyere C."/>
            <person name="Billault A."/>
            <person name="Segurens B."/>
            <person name="Gouyvenoux M."/>
            <person name="Ugarte E."/>
            <person name="Cattonaro F."/>
            <person name="Anthouard V."/>
            <person name="Vico V."/>
            <person name="Del Fabbro C."/>
            <person name="Alaux M."/>
            <person name="Di Gaspero G."/>
            <person name="Dumas V."/>
            <person name="Felice N."/>
            <person name="Paillard S."/>
            <person name="Juman I."/>
            <person name="Moroldo M."/>
            <person name="Scalabrin S."/>
            <person name="Canaguier A."/>
            <person name="Le Clainche I."/>
            <person name="Malacrida G."/>
            <person name="Durand E."/>
            <person name="Pesole G."/>
            <person name="Laucou V."/>
            <person name="Chatelet P."/>
            <person name="Merdinoglu D."/>
            <person name="Delledonne M."/>
            <person name="Pezzotti M."/>
            <person name="Lecharny A."/>
            <person name="Scarpelli C."/>
            <person name="Artiguenave F."/>
            <person name="Pe M.E."/>
            <person name="Valle G."/>
            <person name="Morgante M."/>
            <person name="Caboche M."/>
            <person name="Adam-Blondon A.-F."/>
            <person name="Weissenbach J."/>
            <person name="Quetier F."/>
            <person name="Wincker P."/>
        </authorList>
    </citation>
    <scope>NUCLEOTIDE SEQUENCE [LARGE SCALE GENOMIC DNA]</scope>
    <source>
        <strain evidence="2">cv. Pinot noir / PN40024</strain>
    </source>
</reference>
<gene>
    <name evidence="1" type="ORF">VIT_00s0227g00100</name>
</gene>
<dbReference type="Proteomes" id="UP000009183">
    <property type="component" value="Unassembled WGS sequence, unordered"/>
</dbReference>
<protein>
    <submittedName>
        <fullName evidence="1">Uncharacterized protein</fullName>
    </submittedName>
</protein>
<organism evidence="1 2">
    <name type="scientific">Vitis vinifera</name>
    <name type="common">Grape</name>
    <dbReference type="NCBI Taxonomy" id="29760"/>
    <lineage>
        <taxon>Eukaryota</taxon>
        <taxon>Viridiplantae</taxon>
        <taxon>Streptophyta</taxon>
        <taxon>Embryophyta</taxon>
        <taxon>Tracheophyta</taxon>
        <taxon>Spermatophyta</taxon>
        <taxon>Magnoliopsida</taxon>
        <taxon>eudicotyledons</taxon>
        <taxon>Gunneridae</taxon>
        <taxon>Pentapetalae</taxon>
        <taxon>rosids</taxon>
        <taxon>Vitales</taxon>
        <taxon>Vitaceae</taxon>
        <taxon>Viteae</taxon>
        <taxon>Vitis</taxon>
    </lineage>
</organism>
<accession>F6HCR0</accession>